<accession>A0A1G4M7B4</accession>
<evidence type="ECO:0000313" key="3">
    <source>
        <dbReference type="Proteomes" id="UP000190831"/>
    </source>
</evidence>
<dbReference type="EMBL" id="LT598489">
    <property type="protein sequence ID" value="SCV99731.1"/>
    <property type="molecule type" value="Genomic_DNA"/>
</dbReference>
<dbReference type="AlphaFoldDB" id="A0A1G4M7B4"/>
<sequence length="343" mass="38890">MVRNVHKNSALRAKDTNIQDSKRVKNTRQDTLMREKYMPENVTDPSQFPKHLNESSVYQYHLGGRARLLEKSLSENLSHASVTGEEDEEDMSKKITCSEKILPCREPMLFSQDQSADIFAPEITAAKQHISDLAGKSDTSQTSARNASNLTREALCRWQALICAKETKMPSCPHPLCEGLKVASKSLGGMRNFLLFELEMIPFEGRHELANLRSVCYCSKVYESYISDWKIRGDLEFLDPQSVESIPIDQLMINDAPARRELPEDINTSSSSKRKLLLPPTSLTKRPNDITFMQNVMISDFCDTTDFPPDEDRYSVVDSCKGPDRTRTKCFFCRASKTEDGNI</sequence>
<feature type="compositionally biased region" description="Basic and acidic residues" evidence="1">
    <location>
        <begin position="12"/>
        <end position="27"/>
    </location>
</feature>
<name>A0A1G4M7B4_LACFM</name>
<protein>
    <submittedName>
        <fullName evidence="2">LAFE_0B01266g1_1</fullName>
    </submittedName>
</protein>
<organism evidence="2 3">
    <name type="scientific">Lachancea fermentati</name>
    <name type="common">Zygosaccharomyces fermentati</name>
    <dbReference type="NCBI Taxonomy" id="4955"/>
    <lineage>
        <taxon>Eukaryota</taxon>
        <taxon>Fungi</taxon>
        <taxon>Dikarya</taxon>
        <taxon>Ascomycota</taxon>
        <taxon>Saccharomycotina</taxon>
        <taxon>Saccharomycetes</taxon>
        <taxon>Saccharomycetales</taxon>
        <taxon>Saccharomycetaceae</taxon>
        <taxon>Lachancea</taxon>
    </lineage>
</organism>
<dbReference type="InterPro" id="IPR018847">
    <property type="entry name" value="Monopolin_cplx_su_Mam1"/>
</dbReference>
<dbReference type="OrthoDB" id="4036065at2759"/>
<dbReference type="Proteomes" id="UP000190831">
    <property type="component" value="Chromosome B"/>
</dbReference>
<feature type="region of interest" description="Disordered" evidence="1">
    <location>
        <begin position="263"/>
        <end position="282"/>
    </location>
</feature>
<reference evidence="3" key="1">
    <citation type="submission" date="2016-03" db="EMBL/GenBank/DDBJ databases">
        <authorList>
            <person name="Devillers H."/>
        </authorList>
    </citation>
    <scope>NUCLEOTIDE SEQUENCE [LARGE SCALE GENOMIC DNA]</scope>
</reference>
<evidence type="ECO:0000313" key="2">
    <source>
        <dbReference type="EMBL" id="SCV99731.1"/>
    </source>
</evidence>
<dbReference type="Pfam" id="PF10434">
    <property type="entry name" value="MAM1"/>
    <property type="match status" value="1"/>
</dbReference>
<proteinExistence type="predicted"/>
<evidence type="ECO:0000256" key="1">
    <source>
        <dbReference type="SAM" id="MobiDB-lite"/>
    </source>
</evidence>
<gene>
    <name evidence="2" type="ORF">LAFE_0B01266G</name>
</gene>
<keyword evidence="3" id="KW-1185">Reference proteome</keyword>
<feature type="region of interest" description="Disordered" evidence="1">
    <location>
        <begin position="1"/>
        <end position="27"/>
    </location>
</feature>